<dbReference type="InterPro" id="IPR001245">
    <property type="entry name" value="Ser-Thr/Tyr_kinase_cat_dom"/>
</dbReference>
<keyword evidence="2" id="KW-0418">Kinase</keyword>
<gene>
    <name evidence="2" type="ORF">RCL2_000734700</name>
</gene>
<organism evidence="2 3">
    <name type="scientific">Rhizophagus clarus</name>
    <dbReference type="NCBI Taxonomy" id="94130"/>
    <lineage>
        <taxon>Eukaryota</taxon>
        <taxon>Fungi</taxon>
        <taxon>Fungi incertae sedis</taxon>
        <taxon>Mucoromycota</taxon>
        <taxon>Glomeromycotina</taxon>
        <taxon>Glomeromycetes</taxon>
        <taxon>Glomerales</taxon>
        <taxon>Glomeraceae</taxon>
        <taxon>Rhizophagus</taxon>
    </lineage>
</organism>
<reference evidence="2" key="1">
    <citation type="submission" date="2019-10" db="EMBL/GenBank/DDBJ databases">
        <title>Conservation and host-specific expression of non-tandemly repeated heterogenous ribosome RNA gene in arbuscular mycorrhizal fungi.</title>
        <authorList>
            <person name="Maeda T."/>
            <person name="Kobayashi Y."/>
            <person name="Nakagawa T."/>
            <person name="Ezawa T."/>
            <person name="Yamaguchi K."/>
            <person name="Bino T."/>
            <person name="Nishimoto Y."/>
            <person name="Shigenobu S."/>
            <person name="Kawaguchi M."/>
        </authorList>
    </citation>
    <scope>NUCLEOTIDE SEQUENCE</scope>
    <source>
        <strain evidence="2">HR1</strain>
    </source>
</reference>
<evidence type="ECO:0000313" key="2">
    <source>
        <dbReference type="EMBL" id="GES80049.1"/>
    </source>
</evidence>
<evidence type="ECO:0000313" key="3">
    <source>
        <dbReference type="Proteomes" id="UP000615446"/>
    </source>
</evidence>
<dbReference type="Pfam" id="PF07714">
    <property type="entry name" value="PK_Tyr_Ser-Thr"/>
    <property type="match status" value="2"/>
</dbReference>
<comment type="caution">
    <text evidence="2">The sequence shown here is derived from an EMBL/GenBank/DDBJ whole genome shotgun (WGS) entry which is preliminary data.</text>
</comment>
<dbReference type="PANTHER" id="PTHR44329">
    <property type="entry name" value="SERINE/THREONINE-PROTEIN KINASE TNNI3K-RELATED"/>
    <property type="match status" value="1"/>
</dbReference>
<feature type="domain" description="Protein kinase" evidence="1">
    <location>
        <begin position="1"/>
        <end position="361"/>
    </location>
</feature>
<proteinExistence type="predicted"/>
<dbReference type="InterPro" id="IPR000719">
    <property type="entry name" value="Prot_kinase_dom"/>
</dbReference>
<keyword evidence="2" id="KW-0808">Transferase</keyword>
<dbReference type="GO" id="GO:0005524">
    <property type="term" value="F:ATP binding"/>
    <property type="evidence" value="ECO:0007669"/>
    <property type="project" value="InterPro"/>
</dbReference>
<dbReference type="SUPFAM" id="SSF56112">
    <property type="entry name" value="Protein kinase-like (PK-like)"/>
    <property type="match status" value="1"/>
</dbReference>
<name>A0A8H3L3P2_9GLOM</name>
<dbReference type="InterPro" id="IPR051681">
    <property type="entry name" value="Ser/Thr_Kinases-Pseudokinases"/>
</dbReference>
<sequence>MSKVRIEVVRAALNRSKASTDYKIYDTPYKRQEFRKQLILADNTLTEDEKTEAMGKIDMKYDKYNVLQNKGTKRICENCNKECLATLYCEYCIRNYLEAKFSNWTSGNDDIDNLIQKCQMETLKPSVIIEWIPYNKLENIKYLTKGGFAEIYSAIWIGGKYKVWNSKEQKLDRSGRDIKVILKRLENVENATRHWFEEAKTHLAISNKYTEIVQCYGLTQDPLNKDYMLVMFKMDVDLRKYLQQNHNQLTWKRFAFWKYIILKLKSKLVSPEVISGEQTTKASDIYSFAMLMWEISSGQPPFFKHEHDYNLVINIINGIRPIVVSGTPLEYKNLMVQCWDADPSKRPDAHSLFKKFREINFSYQNMSNESFQPLITNSIEMKESDFTNTYSKLFTSKVYQFENFPEPRNATEEEQEVFHSKPHDFHIPDNIDDFDKSNNQGSSSTSTIINNFEDNNKNFLTKFNELQINSENDTQNDYIKEITMQQQIKKLHTDINDEDDICNNPNFHSDEQNEFEIPDDI</sequence>
<dbReference type="Gene3D" id="1.10.510.10">
    <property type="entry name" value="Transferase(Phosphotransferase) domain 1"/>
    <property type="match status" value="2"/>
</dbReference>
<accession>A0A8H3L3P2</accession>
<dbReference type="EMBL" id="BLAL01000047">
    <property type="protein sequence ID" value="GES80049.1"/>
    <property type="molecule type" value="Genomic_DNA"/>
</dbReference>
<dbReference type="Proteomes" id="UP000615446">
    <property type="component" value="Unassembled WGS sequence"/>
</dbReference>
<dbReference type="GO" id="GO:0004674">
    <property type="term" value="F:protein serine/threonine kinase activity"/>
    <property type="evidence" value="ECO:0007669"/>
    <property type="project" value="TreeGrafter"/>
</dbReference>
<dbReference type="OrthoDB" id="339325at2759"/>
<dbReference type="AlphaFoldDB" id="A0A8H3L3P2"/>
<dbReference type="InterPro" id="IPR011009">
    <property type="entry name" value="Kinase-like_dom_sf"/>
</dbReference>
<evidence type="ECO:0000259" key="1">
    <source>
        <dbReference type="PROSITE" id="PS50011"/>
    </source>
</evidence>
<dbReference type="PROSITE" id="PS50011">
    <property type="entry name" value="PROTEIN_KINASE_DOM"/>
    <property type="match status" value="1"/>
</dbReference>
<protein>
    <submittedName>
        <fullName evidence="2">Kinase-like domain-containing protein</fullName>
    </submittedName>
</protein>